<organism evidence="1 2">
    <name type="scientific">Ambrosiozyma monospora</name>
    <name type="common">Yeast</name>
    <name type="synonym">Endomycopsis monosporus</name>
    <dbReference type="NCBI Taxonomy" id="43982"/>
    <lineage>
        <taxon>Eukaryota</taxon>
        <taxon>Fungi</taxon>
        <taxon>Dikarya</taxon>
        <taxon>Ascomycota</taxon>
        <taxon>Saccharomycotina</taxon>
        <taxon>Pichiomycetes</taxon>
        <taxon>Pichiales</taxon>
        <taxon>Pichiaceae</taxon>
        <taxon>Ambrosiozyma</taxon>
    </lineage>
</organism>
<dbReference type="EMBL" id="BSXU01001766">
    <property type="protein sequence ID" value="GMG30846.1"/>
    <property type="molecule type" value="Genomic_DNA"/>
</dbReference>
<evidence type="ECO:0000313" key="1">
    <source>
        <dbReference type="EMBL" id="GMG30846.1"/>
    </source>
</evidence>
<name>A0A9W6YY00_AMBMO</name>
<sequence>MAMAHNNIIATFDSYSPIQQIKFASQILNSLPPKTQSQALNGLLYKYPTLIELLVDLKYPLTVSSLALSDTNQLSLFIKHYCDCTTLRHLMIKSSASIDLNKKEYFGLLKSLCNLNIDISIMFDQGQVIGLDLEANKEIPGFERLEQFFEPPLVFCAWIKNMVNKYLWDSQSYATEKTVFSRTTRKAIHFSDLFSIHNGASLKWNYFEDGRIRSLNITGGAAALYCDFSYFPSLERLQLFNAKTNLRTLRSIPDSVSYLNVCSIKIEDYFYSPDRVAGTVTLPSNLKHLVCSSPTMMFALLLKSCYWRTFEITLDDITPMHKFANLTGTDTIWKTIPSSVKNFVINLPDHWDDRKTAIATVPFLRNAKGCGKQITINLPSKFSYVVYLCSKPNERITDQIKEVKLPYIVIKGDRQSIRTVTLAPVDFTPHYLIMSAADAHYYLVYNSNMPYRGTKGFRVINRLGGAILFKTVPPPKRLT</sequence>
<proteinExistence type="predicted"/>
<dbReference type="AlphaFoldDB" id="A0A9W6YY00"/>
<evidence type="ECO:0000313" key="2">
    <source>
        <dbReference type="Proteomes" id="UP001165063"/>
    </source>
</evidence>
<keyword evidence="2" id="KW-1185">Reference proteome</keyword>
<comment type="caution">
    <text evidence="1">The sequence shown here is derived from an EMBL/GenBank/DDBJ whole genome shotgun (WGS) entry which is preliminary data.</text>
</comment>
<dbReference type="Proteomes" id="UP001165063">
    <property type="component" value="Unassembled WGS sequence"/>
</dbReference>
<gene>
    <name evidence="1" type="ORF">Amon01_000391100</name>
</gene>
<protein>
    <submittedName>
        <fullName evidence="1">Unnamed protein product</fullName>
    </submittedName>
</protein>
<reference evidence="1" key="1">
    <citation type="submission" date="2023-04" db="EMBL/GenBank/DDBJ databases">
        <title>Ambrosiozyma monospora NBRC 1965.</title>
        <authorList>
            <person name="Ichikawa N."/>
            <person name="Sato H."/>
            <person name="Tonouchi N."/>
        </authorList>
    </citation>
    <scope>NUCLEOTIDE SEQUENCE</scope>
    <source>
        <strain evidence="1">NBRC 1965</strain>
    </source>
</reference>
<accession>A0A9W6YY00</accession>